<evidence type="ECO:0000256" key="3">
    <source>
        <dbReference type="ARBA" id="ARBA00022821"/>
    </source>
</evidence>
<sequence length="1247" mass="140123">MASSSSSSLITLPSKKYDVFISFRGADIRDGFLSHLREALRQNEVNTFVDEKLDRGEEISSSLLEIIEESYFSLVIFSENYAYSPWCLEELVKILECKKDMEQMVLPVFYRIDPTHVQELTGSFGAALAKHREDFTNSLDTVESWCQALKEIAEIAGLVSRDIRPDSELIKEIVKHISEKLNDGVPSDSYDKGLVGIDSRVKDAESLLCLESVRVLGIWGMGGIGKTTIAEKLFERISGQFNRRCFAANVREKFEKCGPDTVRQEILFQVLGRETCNLGPPIRRRLPREKVLIALDDVSDSDQIERSIGKPAIYGPGSKFIITSRDKQLLRNMQAQIYEVEKLNDCEASWLFGFHAFKQDDVGKEYMVFSKKAVKYAQGNPLAIKVLGSNLYSRSVKEWADELEKLEGTSDEKVQRILRLSYDALSAYDKEIFLDIVCFFEGEDKVRVENILGTPGSIIGISRLADMSLISIANNKLHIHDLLQQMGKDITCEEKQIGQRSRLWHPKDIYYLLTRAEGTGANKGISLDMSNIREVELSPTVFERTYNLKFLKFYCSVLSQNRVNFSEGLKFLPDELRLLHWYQYPLKYVPLSSCAENLVDLCLTNSKIRELWNGVQHLGNLKYVNLSFSEDLIRIPDLSGCPNLEVLNLLTCTSLVEIPPSIKCLSKLTSLFLSSCASLCDLPSLLHLKSLKVLFVQNCPKIMEFPVVPCDIRSLYMSTNAIEQVPSSIGGLSHLFLLDLGWSTGLESLPDSICNLKSLREFRIGCCENLKELPENLGNLESLEKISADGSAIKELPDSICNLKKLATLSVENCVNLLGLPANLGNLKSLENLCASGTGIKELPESICSLQNLAALFLGNCVNLQGLPENIGNLESLKVLQAYGTGIKKLPDSFGNLKQLIVVDISDCVVLHGLPESFGNLESLRRITASGSGIKTLPSLTGFPLLVVANLDFCGLLEFPSTLCHIVSLKELYIGGNNFETIPDTIKKLSRLVQLELSDCMRLKYLPELPSLSILSANNCTCLESASCLFQLQSIKALQFGNCINLDGDECSKIVDHLLATSWQREVALCFPGSEVPQWIKYQNDSGSSFFLSFRQLELVKSTCFTFCAVFDPKVCHPYRFLRIGYTVHFINESGHSQYQFDRYWDENNFLLGYGWTDRMVVHSENISFWRSSLNFIQNSMVFQFFVEDMKGRRSYDGIVKCCIHLEEEEEPPLKRLKHGDEQPPQVTFKALGGGYDFSLDINTLTC</sequence>
<dbReference type="Pfam" id="PF23598">
    <property type="entry name" value="LRR_14"/>
    <property type="match status" value="2"/>
</dbReference>
<dbReference type="PANTHER" id="PTHR11017">
    <property type="entry name" value="LEUCINE-RICH REPEAT-CONTAINING PROTEIN"/>
    <property type="match status" value="1"/>
</dbReference>
<name>A0ABQ9M465_HEVBR</name>
<proteinExistence type="predicted"/>
<keyword evidence="3" id="KW-0611">Plant defense</keyword>
<dbReference type="InterPro" id="IPR035897">
    <property type="entry name" value="Toll_tir_struct_dom_sf"/>
</dbReference>
<dbReference type="InterPro" id="IPR032675">
    <property type="entry name" value="LRR_dom_sf"/>
</dbReference>
<dbReference type="Proteomes" id="UP001174677">
    <property type="component" value="Chromosome 8"/>
</dbReference>
<evidence type="ECO:0000313" key="6">
    <source>
        <dbReference type="Proteomes" id="UP001174677"/>
    </source>
</evidence>
<dbReference type="SMART" id="SM00255">
    <property type="entry name" value="TIR"/>
    <property type="match status" value="1"/>
</dbReference>
<dbReference type="InterPro" id="IPR036390">
    <property type="entry name" value="WH_DNA-bd_sf"/>
</dbReference>
<dbReference type="SUPFAM" id="SSF52200">
    <property type="entry name" value="Toll/Interleukin receptor TIR domain"/>
    <property type="match status" value="1"/>
</dbReference>
<comment type="caution">
    <text evidence="5">The sequence shown here is derived from an EMBL/GenBank/DDBJ whole genome shotgun (WGS) entry which is preliminary data.</text>
</comment>
<dbReference type="Gene3D" id="3.80.10.10">
    <property type="entry name" value="Ribonuclease Inhibitor"/>
    <property type="match status" value="2"/>
</dbReference>
<dbReference type="InterPro" id="IPR042197">
    <property type="entry name" value="Apaf_helical"/>
</dbReference>
<evidence type="ECO:0000259" key="4">
    <source>
        <dbReference type="PROSITE" id="PS50104"/>
    </source>
</evidence>
<dbReference type="PRINTS" id="PR00364">
    <property type="entry name" value="DISEASERSIST"/>
</dbReference>
<keyword evidence="1" id="KW-0433">Leucine-rich repeat</keyword>
<feature type="domain" description="TIR" evidence="4">
    <location>
        <begin position="15"/>
        <end position="181"/>
    </location>
</feature>
<dbReference type="SUPFAM" id="SSF52540">
    <property type="entry name" value="P-loop containing nucleoside triphosphate hydrolases"/>
    <property type="match status" value="1"/>
</dbReference>
<dbReference type="Pfam" id="PF23282">
    <property type="entry name" value="WHD_ROQ1"/>
    <property type="match status" value="1"/>
</dbReference>
<dbReference type="Gene3D" id="3.40.50.300">
    <property type="entry name" value="P-loop containing nucleotide triphosphate hydrolases"/>
    <property type="match status" value="1"/>
</dbReference>
<keyword evidence="6" id="KW-1185">Reference proteome</keyword>
<dbReference type="InterPro" id="IPR000157">
    <property type="entry name" value="TIR_dom"/>
</dbReference>
<dbReference type="InterPro" id="IPR058192">
    <property type="entry name" value="WHD_ROQ1-like"/>
</dbReference>
<gene>
    <name evidence="5" type="ORF">P3X46_013651</name>
</gene>
<dbReference type="PROSITE" id="PS50104">
    <property type="entry name" value="TIR"/>
    <property type="match status" value="1"/>
</dbReference>
<dbReference type="SUPFAM" id="SSF46785">
    <property type="entry name" value="Winged helix' DNA-binding domain"/>
    <property type="match status" value="1"/>
</dbReference>
<dbReference type="InterPro" id="IPR002182">
    <property type="entry name" value="NB-ARC"/>
</dbReference>
<dbReference type="InterPro" id="IPR027417">
    <property type="entry name" value="P-loop_NTPase"/>
</dbReference>
<dbReference type="EMBL" id="JARPOI010000008">
    <property type="protein sequence ID" value="KAJ9175067.1"/>
    <property type="molecule type" value="Genomic_DNA"/>
</dbReference>
<dbReference type="PANTHER" id="PTHR11017:SF357">
    <property type="entry name" value="ADP-RIBOSYL CYCLASE_CYCLIC ADP-RIBOSE HYDROLASE"/>
    <property type="match status" value="1"/>
</dbReference>
<dbReference type="InterPro" id="IPR055414">
    <property type="entry name" value="LRR_R13L4/SHOC2-like"/>
</dbReference>
<accession>A0ABQ9M465</accession>
<evidence type="ECO:0000256" key="1">
    <source>
        <dbReference type="ARBA" id="ARBA00022614"/>
    </source>
</evidence>
<evidence type="ECO:0000256" key="2">
    <source>
        <dbReference type="ARBA" id="ARBA00022737"/>
    </source>
</evidence>
<keyword evidence="2" id="KW-0677">Repeat</keyword>
<dbReference type="SUPFAM" id="SSF52058">
    <property type="entry name" value="L domain-like"/>
    <property type="match status" value="2"/>
</dbReference>
<organism evidence="5 6">
    <name type="scientific">Hevea brasiliensis</name>
    <name type="common">Para rubber tree</name>
    <name type="synonym">Siphonia brasiliensis</name>
    <dbReference type="NCBI Taxonomy" id="3981"/>
    <lineage>
        <taxon>Eukaryota</taxon>
        <taxon>Viridiplantae</taxon>
        <taxon>Streptophyta</taxon>
        <taxon>Embryophyta</taxon>
        <taxon>Tracheophyta</taxon>
        <taxon>Spermatophyta</taxon>
        <taxon>Magnoliopsida</taxon>
        <taxon>eudicotyledons</taxon>
        <taxon>Gunneridae</taxon>
        <taxon>Pentapetalae</taxon>
        <taxon>rosids</taxon>
        <taxon>fabids</taxon>
        <taxon>Malpighiales</taxon>
        <taxon>Euphorbiaceae</taxon>
        <taxon>Crotonoideae</taxon>
        <taxon>Micrandreae</taxon>
        <taxon>Hevea</taxon>
    </lineage>
</organism>
<dbReference type="Pfam" id="PF00931">
    <property type="entry name" value="NB-ARC"/>
    <property type="match status" value="1"/>
</dbReference>
<dbReference type="Gene3D" id="3.40.50.10140">
    <property type="entry name" value="Toll/interleukin-1 receptor homology (TIR) domain"/>
    <property type="match status" value="1"/>
</dbReference>
<dbReference type="Gene3D" id="1.10.8.430">
    <property type="entry name" value="Helical domain of apoptotic protease-activating factors"/>
    <property type="match status" value="1"/>
</dbReference>
<evidence type="ECO:0000313" key="5">
    <source>
        <dbReference type="EMBL" id="KAJ9175067.1"/>
    </source>
</evidence>
<protein>
    <recommendedName>
        <fullName evidence="4">TIR domain-containing protein</fullName>
    </recommendedName>
</protein>
<dbReference type="InterPro" id="IPR044974">
    <property type="entry name" value="Disease_R_plants"/>
</dbReference>
<reference evidence="5 6" key="1">
    <citation type="journal article" date="2023" name="Plant Biotechnol. J.">
        <title>Chromosome-level wild Hevea brasiliensis genome provides new tools for genomic-assisted breeding and valuable loci to elevate rubber yield.</title>
        <authorList>
            <person name="Cheng H."/>
            <person name="Song X."/>
            <person name="Hu Y."/>
            <person name="Wu T."/>
            <person name="Yang Q."/>
            <person name="An Z."/>
            <person name="Feng S."/>
            <person name="Deng Z."/>
            <person name="Wu W."/>
            <person name="Zeng X."/>
            <person name="Tu M."/>
            <person name="Wang X."/>
            <person name="Huang H."/>
        </authorList>
    </citation>
    <scope>NUCLEOTIDE SEQUENCE [LARGE SCALE GENOMIC DNA]</scope>
    <source>
        <strain evidence="5">MT/VB/25A 57/8</strain>
    </source>
</reference>
<dbReference type="Pfam" id="PF01582">
    <property type="entry name" value="TIR"/>
    <property type="match status" value="1"/>
</dbReference>